<keyword evidence="12" id="KW-1185">Reference proteome</keyword>
<evidence type="ECO:0000256" key="8">
    <source>
        <dbReference type="SAM" id="MobiDB-lite"/>
    </source>
</evidence>
<dbReference type="InterPro" id="IPR011701">
    <property type="entry name" value="MFS"/>
</dbReference>
<name>A0ABP9KTU7_9ACTN</name>
<dbReference type="RefSeq" id="WP_345669876.1">
    <property type="nucleotide sequence ID" value="NZ_BAABKC010000064.1"/>
</dbReference>
<dbReference type="SUPFAM" id="SSF103473">
    <property type="entry name" value="MFS general substrate transporter"/>
    <property type="match status" value="1"/>
</dbReference>
<feature type="transmembrane region" description="Helical" evidence="9">
    <location>
        <begin position="369"/>
        <end position="393"/>
    </location>
</feature>
<feature type="transmembrane region" description="Helical" evidence="9">
    <location>
        <begin position="414"/>
        <end position="433"/>
    </location>
</feature>
<evidence type="ECO:0000256" key="5">
    <source>
        <dbReference type="ARBA" id="ARBA00022989"/>
    </source>
</evidence>
<feature type="region of interest" description="Disordered" evidence="8">
    <location>
        <begin position="477"/>
        <end position="547"/>
    </location>
</feature>
<feature type="transmembrane region" description="Helical" evidence="9">
    <location>
        <begin position="280"/>
        <end position="300"/>
    </location>
</feature>
<dbReference type="PANTHER" id="PTHR42718">
    <property type="entry name" value="MAJOR FACILITATOR SUPERFAMILY MULTIDRUG TRANSPORTER MFSC"/>
    <property type="match status" value="1"/>
</dbReference>
<evidence type="ECO:0000256" key="4">
    <source>
        <dbReference type="ARBA" id="ARBA00022692"/>
    </source>
</evidence>
<keyword evidence="3" id="KW-1003">Cell membrane</keyword>
<dbReference type="InterPro" id="IPR020846">
    <property type="entry name" value="MFS_dom"/>
</dbReference>
<evidence type="ECO:0000256" key="7">
    <source>
        <dbReference type="ARBA" id="ARBA00023251"/>
    </source>
</evidence>
<evidence type="ECO:0000256" key="1">
    <source>
        <dbReference type="ARBA" id="ARBA00004651"/>
    </source>
</evidence>
<keyword evidence="5 9" id="KW-1133">Transmembrane helix</keyword>
<reference evidence="12" key="1">
    <citation type="journal article" date="2019" name="Int. J. Syst. Evol. Microbiol.">
        <title>The Global Catalogue of Microorganisms (GCM) 10K type strain sequencing project: providing services to taxonomists for standard genome sequencing and annotation.</title>
        <authorList>
            <consortium name="The Broad Institute Genomics Platform"/>
            <consortium name="The Broad Institute Genome Sequencing Center for Infectious Disease"/>
            <person name="Wu L."/>
            <person name="Ma J."/>
        </authorList>
    </citation>
    <scope>NUCLEOTIDE SEQUENCE [LARGE SCALE GENOMIC DNA]</scope>
    <source>
        <strain evidence="12">JCM 18410</strain>
    </source>
</reference>
<feature type="transmembrane region" description="Helical" evidence="9">
    <location>
        <begin position="21"/>
        <end position="41"/>
    </location>
</feature>
<feature type="compositionally biased region" description="Low complexity" evidence="8">
    <location>
        <begin position="516"/>
        <end position="547"/>
    </location>
</feature>
<feature type="domain" description="Major facilitator superfamily (MFS) profile" evidence="10">
    <location>
        <begin position="26"/>
        <end position="475"/>
    </location>
</feature>
<feature type="transmembrane region" description="Helical" evidence="9">
    <location>
        <begin position="213"/>
        <end position="231"/>
    </location>
</feature>
<comment type="caution">
    <text evidence="11">The sequence shown here is derived from an EMBL/GenBank/DDBJ whole genome shotgun (WGS) entry which is preliminary data.</text>
</comment>
<feature type="transmembrane region" description="Helical" evidence="9">
    <location>
        <begin position="345"/>
        <end position="363"/>
    </location>
</feature>
<dbReference type="PROSITE" id="PS50850">
    <property type="entry name" value="MFS"/>
    <property type="match status" value="1"/>
</dbReference>
<dbReference type="Gene3D" id="1.20.1250.20">
    <property type="entry name" value="MFS general substrate transporter like domains"/>
    <property type="match status" value="1"/>
</dbReference>
<proteinExistence type="predicted"/>
<evidence type="ECO:0000256" key="3">
    <source>
        <dbReference type="ARBA" id="ARBA00022475"/>
    </source>
</evidence>
<dbReference type="EMBL" id="BAABKC010000064">
    <property type="protein sequence ID" value="GAA5063869.1"/>
    <property type="molecule type" value="Genomic_DNA"/>
</dbReference>
<feature type="transmembrane region" description="Helical" evidence="9">
    <location>
        <begin position="179"/>
        <end position="201"/>
    </location>
</feature>
<dbReference type="PANTHER" id="PTHR42718:SF46">
    <property type="entry name" value="BLR6921 PROTEIN"/>
    <property type="match status" value="1"/>
</dbReference>
<feature type="transmembrane region" description="Helical" evidence="9">
    <location>
        <begin position="117"/>
        <end position="140"/>
    </location>
</feature>
<dbReference type="Pfam" id="PF07690">
    <property type="entry name" value="MFS_1"/>
    <property type="match status" value="1"/>
</dbReference>
<evidence type="ECO:0000256" key="9">
    <source>
        <dbReference type="SAM" id="Phobius"/>
    </source>
</evidence>
<feature type="compositionally biased region" description="Low complexity" evidence="8">
    <location>
        <begin position="477"/>
        <end position="508"/>
    </location>
</feature>
<feature type="transmembrane region" description="Helical" evidence="9">
    <location>
        <begin position="312"/>
        <end position="333"/>
    </location>
</feature>
<dbReference type="Gene3D" id="1.20.1720.10">
    <property type="entry name" value="Multidrug resistance protein D"/>
    <property type="match status" value="1"/>
</dbReference>
<dbReference type="CDD" id="cd17321">
    <property type="entry name" value="MFS_MMR_MDR_like"/>
    <property type="match status" value="1"/>
</dbReference>
<dbReference type="Proteomes" id="UP001500124">
    <property type="component" value="Unassembled WGS sequence"/>
</dbReference>
<evidence type="ECO:0000313" key="12">
    <source>
        <dbReference type="Proteomes" id="UP001500124"/>
    </source>
</evidence>
<keyword evidence="2" id="KW-0813">Transport</keyword>
<feature type="transmembrane region" description="Helical" evidence="9">
    <location>
        <begin position="453"/>
        <end position="471"/>
    </location>
</feature>
<feature type="transmembrane region" description="Helical" evidence="9">
    <location>
        <begin position="61"/>
        <end position="80"/>
    </location>
</feature>
<dbReference type="InterPro" id="IPR036259">
    <property type="entry name" value="MFS_trans_sf"/>
</dbReference>
<keyword evidence="7" id="KW-0046">Antibiotic resistance</keyword>
<comment type="subcellular location">
    <subcellularLocation>
        <location evidence="1">Cell membrane</location>
        <topology evidence="1">Multi-pass membrane protein</topology>
    </subcellularLocation>
</comment>
<feature type="transmembrane region" description="Helical" evidence="9">
    <location>
        <begin position="92"/>
        <end position="111"/>
    </location>
</feature>
<accession>A0ABP9KTU7</accession>
<protein>
    <submittedName>
        <fullName evidence="11">MFS transporter</fullName>
    </submittedName>
</protein>
<sequence>MSVPSAPSVTAEAPSAPLPPAGLGATLLVIVTAYLMVGVDATVVNVALPGIQRELRFSPTGLSWVLNAYTLVFGGLLLLGGRIGDILGRRRTLTYGVLLFALSSLLGGVATDSAWLLAARALQGAGAALVAPNTLALITTNFPEGPRRHHALGVYSSMAGIGASIGLVLGGVLTSWASWRWSLLINVPIGAAVALALPRFVTETPRHAGRFDVAGALTGTAGSTSLVYAFVRVSQTGWSDGRALAGFTAAAVLLAGFAFVESRAAQPVMPLRLLAHRDRAGGYAGILLLPAGMFGAFYFLTLICQRVLDYSALRAGFAFLPMTAAMFTTVRLVPRLLARAGVKPVLVTGMTLLVGAAVLLWRLTPGDGYAAGLLGPLLLLGVGMGLSFMPLNATVLAEVTPRDAGAASGLLQTLQWLGGTLGLSVLVTVFGTATRHATGAPSAVLVEGSARAFGVGALIALAALLVAAFVITGGRTPTAAGPSPTPALARTPTPASAPAPASALAPAPASTPAPAPASTLTPAPASASNPAPATTPATSATPTPEPH</sequence>
<organism evidence="11 12">
    <name type="scientific">Streptomyces similanensis</name>
    <dbReference type="NCBI Taxonomy" id="1274988"/>
    <lineage>
        <taxon>Bacteria</taxon>
        <taxon>Bacillati</taxon>
        <taxon>Actinomycetota</taxon>
        <taxon>Actinomycetes</taxon>
        <taxon>Kitasatosporales</taxon>
        <taxon>Streptomycetaceae</taxon>
        <taxon>Streptomyces</taxon>
    </lineage>
</organism>
<evidence type="ECO:0000259" key="10">
    <source>
        <dbReference type="PROSITE" id="PS50850"/>
    </source>
</evidence>
<keyword evidence="4 9" id="KW-0812">Transmembrane</keyword>
<evidence type="ECO:0000313" key="11">
    <source>
        <dbReference type="EMBL" id="GAA5063869.1"/>
    </source>
</evidence>
<evidence type="ECO:0000256" key="6">
    <source>
        <dbReference type="ARBA" id="ARBA00023136"/>
    </source>
</evidence>
<evidence type="ECO:0000256" key="2">
    <source>
        <dbReference type="ARBA" id="ARBA00022448"/>
    </source>
</evidence>
<keyword evidence="6 9" id="KW-0472">Membrane</keyword>
<gene>
    <name evidence="11" type="ORF">GCM10023336_43570</name>
</gene>
<feature type="transmembrane region" description="Helical" evidence="9">
    <location>
        <begin position="152"/>
        <end position="173"/>
    </location>
</feature>
<feature type="transmembrane region" description="Helical" evidence="9">
    <location>
        <begin position="243"/>
        <end position="260"/>
    </location>
</feature>